<feature type="transmembrane region" description="Helical" evidence="1">
    <location>
        <begin position="90"/>
        <end position="117"/>
    </location>
</feature>
<keyword evidence="1" id="KW-1133">Transmembrane helix</keyword>
<evidence type="ECO:0000313" key="3">
    <source>
        <dbReference type="Proteomes" id="UP000431080"/>
    </source>
</evidence>
<proteinExistence type="predicted"/>
<feature type="transmembrane region" description="Helical" evidence="1">
    <location>
        <begin position="18"/>
        <end position="37"/>
    </location>
</feature>
<dbReference type="AlphaFoldDB" id="A0A6I2F526"/>
<evidence type="ECO:0000313" key="2">
    <source>
        <dbReference type="EMBL" id="MRG58827.1"/>
    </source>
</evidence>
<comment type="caution">
    <text evidence="2">The sequence shown here is derived from an EMBL/GenBank/DDBJ whole genome shotgun (WGS) entry which is preliminary data.</text>
</comment>
<dbReference type="Proteomes" id="UP000431080">
    <property type="component" value="Unassembled WGS sequence"/>
</dbReference>
<protein>
    <submittedName>
        <fullName evidence="2">Uncharacterized protein</fullName>
    </submittedName>
</protein>
<dbReference type="EMBL" id="WJIF01000001">
    <property type="protein sequence ID" value="MRG58827.1"/>
    <property type="molecule type" value="Genomic_DNA"/>
</dbReference>
<gene>
    <name evidence="2" type="ORF">GE115_02915</name>
</gene>
<dbReference type="RefSeq" id="WP_153683240.1">
    <property type="nucleotide sequence ID" value="NZ_WJIF01000001.1"/>
</dbReference>
<organism evidence="2 3">
    <name type="scientific">Agromyces agglutinans</name>
    <dbReference type="NCBI Taxonomy" id="2662258"/>
    <lineage>
        <taxon>Bacteria</taxon>
        <taxon>Bacillati</taxon>
        <taxon>Actinomycetota</taxon>
        <taxon>Actinomycetes</taxon>
        <taxon>Micrococcales</taxon>
        <taxon>Microbacteriaceae</taxon>
        <taxon>Agromyces</taxon>
    </lineage>
</organism>
<keyword evidence="3" id="KW-1185">Reference proteome</keyword>
<keyword evidence="1" id="KW-0812">Transmembrane</keyword>
<keyword evidence="1" id="KW-0472">Membrane</keyword>
<feature type="transmembrane region" description="Helical" evidence="1">
    <location>
        <begin position="57"/>
        <end position="78"/>
    </location>
</feature>
<evidence type="ECO:0000256" key="1">
    <source>
        <dbReference type="SAM" id="Phobius"/>
    </source>
</evidence>
<sequence length="118" mass="12282">MSGAEASAPVERSGGTPFWLQVTLAVFFGLFFAYDLWEVVESLVQILSFGLGFTPLGWALMVVALLAPIGLFAAAFVLGRRRSLPISIACYLGGLAVSAVVFTSTTVLLGVSAAVVAP</sequence>
<reference evidence="2 3" key="1">
    <citation type="submission" date="2019-10" db="EMBL/GenBank/DDBJ databases">
        <authorList>
            <person name="Nie G."/>
            <person name="Ming H."/>
            <person name="Yi B."/>
        </authorList>
    </citation>
    <scope>NUCLEOTIDE SEQUENCE [LARGE SCALE GENOMIC DNA]</scope>
    <source>
        <strain evidence="2 3">CFH 90414</strain>
    </source>
</reference>
<accession>A0A6I2F526</accession>
<name>A0A6I2F526_9MICO</name>